<gene>
    <name evidence="2" type="ORF">BL253_02155</name>
</gene>
<reference evidence="3" key="1">
    <citation type="submission" date="2016-10" db="EMBL/GenBank/DDBJ databases">
        <title>Frankia sp. NRRL B-16386 Genome sequencing.</title>
        <authorList>
            <person name="Ghodhbane-Gtari F."/>
            <person name="Swanson E."/>
            <person name="Gueddou A."/>
            <person name="Hezbri K."/>
            <person name="Ktari K."/>
            <person name="Nouioui I."/>
            <person name="Morris K."/>
            <person name="Simpson S."/>
            <person name="Abebe-Akele F."/>
            <person name="Thomas K."/>
            <person name="Gtari M."/>
            <person name="Tisa L.S."/>
        </authorList>
    </citation>
    <scope>NUCLEOTIDE SEQUENCE [LARGE SCALE GENOMIC DNA]</scope>
    <source>
        <strain evidence="3">NRRL B-16386</strain>
    </source>
</reference>
<dbReference type="RefSeq" id="WP_076813107.1">
    <property type="nucleotide sequence ID" value="NZ_MOMC01000005.1"/>
</dbReference>
<dbReference type="EMBL" id="MOMC01000005">
    <property type="protein sequence ID" value="ONH33393.1"/>
    <property type="molecule type" value="Genomic_DNA"/>
</dbReference>
<protein>
    <submittedName>
        <fullName evidence="2">Uncharacterized protein</fullName>
    </submittedName>
</protein>
<feature type="region of interest" description="Disordered" evidence="1">
    <location>
        <begin position="29"/>
        <end position="69"/>
    </location>
</feature>
<sequence length="69" mass="7541">MRDQLRWAAEVIAAANDKDLLSISAADDAPELSRHGAHRLAAGRLPATRRPADPANRWHRPPRPVSDGV</sequence>
<accession>A0A1V2IJM3</accession>
<comment type="caution">
    <text evidence="2">The sequence shown here is derived from an EMBL/GenBank/DDBJ whole genome shotgun (WGS) entry which is preliminary data.</text>
</comment>
<evidence type="ECO:0000256" key="1">
    <source>
        <dbReference type="SAM" id="MobiDB-lite"/>
    </source>
</evidence>
<evidence type="ECO:0000313" key="2">
    <source>
        <dbReference type="EMBL" id="ONH33393.1"/>
    </source>
</evidence>
<proteinExistence type="predicted"/>
<dbReference type="Proteomes" id="UP000188929">
    <property type="component" value="Unassembled WGS sequence"/>
</dbReference>
<organism evidence="2 3">
    <name type="scientific">Pseudofrankia asymbiotica</name>
    <dbReference type="NCBI Taxonomy" id="1834516"/>
    <lineage>
        <taxon>Bacteria</taxon>
        <taxon>Bacillati</taxon>
        <taxon>Actinomycetota</taxon>
        <taxon>Actinomycetes</taxon>
        <taxon>Frankiales</taxon>
        <taxon>Frankiaceae</taxon>
        <taxon>Pseudofrankia</taxon>
    </lineage>
</organism>
<keyword evidence="3" id="KW-1185">Reference proteome</keyword>
<name>A0A1V2IJM3_9ACTN</name>
<dbReference type="OrthoDB" id="3215091at2"/>
<dbReference type="AlphaFoldDB" id="A0A1V2IJM3"/>
<evidence type="ECO:0000313" key="3">
    <source>
        <dbReference type="Proteomes" id="UP000188929"/>
    </source>
</evidence>